<feature type="transmembrane region" description="Helical" evidence="1">
    <location>
        <begin position="27"/>
        <end position="51"/>
    </location>
</feature>
<evidence type="ECO:0000313" key="2">
    <source>
        <dbReference type="EMBL" id="HIT58440.1"/>
    </source>
</evidence>
<feature type="transmembrane region" description="Helical" evidence="1">
    <location>
        <begin position="136"/>
        <end position="158"/>
    </location>
</feature>
<keyword evidence="1" id="KW-0472">Membrane</keyword>
<organism evidence="2 3">
    <name type="scientific">Candidatus Faeciplasma pullistercoris</name>
    <dbReference type="NCBI Taxonomy" id="2840800"/>
    <lineage>
        <taxon>Bacteria</taxon>
        <taxon>Bacillati</taxon>
        <taxon>Bacillota</taxon>
        <taxon>Clostridia</taxon>
        <taxon>Eubacteriales</taxon>
        <taxon>Oscillospiraceae</taxon>
        <taxon>Oscillospiraceae incertae sedis</taxon>
        <taxon>Candidatus Faeciplasma</taxon>
    </lineage>
</organism>
<sequence>MAGIGIKLNRIFNEGGKSISRTIYGSVYSTLATIAPMLLVIGTMLLMYIFLNFESVGYWDRELFSCSILYVFIFALLTAAPFNSVLSKYVGDRIFEERYQDILPCNYVGLFLNMGLAALVGIPFCVWAVVVGHIPVYYVATTFFCYISLGLCFHEMLYLSILKQYRRVSVFFAVGMLVTFVLSLVLHYIFGVSITYSMLFSMFVGFFLIACFEFSFVKRYFHSNSHHYREVFGYFRLYWKLVLTNFFYVLGLYVHNFVFWTKEDMRLVLADTYVCNQPYDMASCIAMFTNISASVIFIAYVEMYFRKRYQDYNEAVIGGRLKDIMKAKGRMFRLFSDQIVRIVNIQFIISVVLFLVCLIVLPRLGMSGLVMSIYPCMAAGYFVLFITYTVILYLQYFNDLTGSMLTGIAFCVSVFIFSLLSMNLPEDWYALGVFAGSIVGWTVAYFRVRWVERHLNEHIFCRGSIVEELNRPMPSPKVYDRRLGGFIDDEEELDAEQ</sequence>
<feature type="transmembrane region" description="Helical" evidence="1">
    <location>
        <begin position="401"/>
        <end position="422"/>
    </location>
</feature>
<feature type="transmembrane region" description="Helical" evidence="1">
    <location>
        <begin position="196"/>
        <end position="216"/>
    </location>
</feature>
<feature type="transmembrane region" description="Helical" evidence="1">
    <location>
        <begin position="339"/>
        <end position="361"/>
    </location>
</feature>
<feature type="transmembrane region" description="Helical" evidence="1">
    <location>
        <begin position="373"/>
        <end position="394"/>
    </location>
</feature>
<accession>A0A9D1GUD1</accession>
<keyword evidence="1" id="KW-1133">Transmembrane helix</keyword>
<proteinExistence type="predicted"/>
<dbReference type="AlphaFoldDB" id="A0A9D1GUD1"/>
<evidence type="ECO:0000313" key="3">
    <source>
        <dbReference type="Proteomes" id="UP000824136"/>
    </source>
</evidence>
<dbReference type="Pfam" id="PF16933">
    <property type="entry name" value="PelG"/>
    <property type="match status" value="1"/>
</dbReference>
<gene>
    <name evidence="2" type="primary">pelG</name>
    <name evidence="2" type="ORF">IAC39_01780</name>
</gene>
<protein>
    <submittedName>
        <fullName evidence="2">Exopolysaccharide Pel transporter PelG</fullName>
    </submittedName>
</protein>
<comment type="caution">
    <text evidence="2">The sequence shown here is derived from an EMBL/GenBank/DDBJ whole genome shotgun (WGS) entry which is preliminary data.</text>
</comment>
<reference evidence="2" key="1">
    <citation type="submission" date="2020-10" db="EMBL/GenBank/DDBJ databases">
        <authorList>
            <person name="Gilroy R."/>
        </authorList>
    </citation>
    <scope>NUCLEOTIDE SEQUENCE</scope>
    <source>
        <strain evidence="2">CHK33-4379</strain>
    </source>
</reference>
<dbReference type="InterPro" id="IPR031617">
    <property type="entry name" value="PelG"/>
</dbReference>
<feature type="transmembrane region" description="Helical" evidence="1">
    <location>
        <begin position="428"/>
        <end position="446"/>
    </location>
</feature>
<dbReference type="Proteomes" id="UP000824136">
    <property type="component" value="Unassembled WGS sequence"/>
</dbReference>
<feature type="transmembrane region" description="Helical" evidence="1">
    <location>
        <begin position="107"/>
        <end position="130"/>
    </location>
</feature>
<feature type="transmembrane region" description="Helical" evidence="1">
    <location>
        <begin position="237"/>
        <end position="259"/>
    </location>
</feature>
<feature type="transmembrane region" description="Helical" evidence="1">
    <location>
        <begin position="63"/>
        <end position="86"/>
    </location>
</feature>
<reference evidence="2" key="2">
    <citation type="journal article" date="2021" name="PeerJ">
        <title>Extensive microbial diversity within the chicken gut microbiome revealed by metagenomics and culture.</title>
        <authorList>
            <person name="Gilroy R."/>
            <person name="Ravi A."/>
            <person name="Getino M."/>
            <person name="Pursley I."/>
            <person name="Horton D.L."/>
            <person name="Alikhan N.F."/>
            <person name="Baker D."/>
            <person name="Gharbi K."/>
            <person name="Hall N."/>
            <person name="Watson M."/>
            <person name="Adriaenssens E.M."/>
            <person name="Foster-Nyarko E."/>
            <person name="Jarju S."/>
            <person name="Secka A."/>
            <person name="Antonio M."/>
            <person name="Oren A."/>
            <person name="Chaudhuri R.R."/>
            <person name="La Ragione R."/>
            <person name="Hildebrand F."/>
            <person name="Pallen M.J."/>
        </authorList>
    </citation>
    <scope>NUCLEOTIDE SEQUENCE</scope>
    <source>
        <strain evidence="2">CHK33-4379</strain>
    </source>
</reference>
<keyword evidence="1" id="KW-0812">Transmembrane</keyword>
<evidence type="ECO:0000256" key="1">
    <source>
        <dbReference type="SAM" id="Phobius"/>
    </source>
</evidence>
<feature type="transmembrane region" description="Helical" evidence="1">
    <location>
        <begin position="170"/>
        <end position="190"/>
    </location>
</feature>
<name>A0A9D1GUD1_9FIRM</name>
<dbReference type="EMBL" id="DVLL01000008">
    <property type="protein sequence ID" value="HIT58440.1"/>
    <property type="molecule type" value="Genomic_DNA"/>
</dbReference>
<feature type="transmembrane region" description="Helical" evidence="1">
    <location>
        <begin position="279"/>
        <end position="301"/>
    </location>
</feature>